<name>A0AAI8YUA3_9PEZI</name>
<reference evidence="3" key="1">
    <citation type="submission" date="2023-11" db="EMBL/GenBank/DDBJ databases">
        <authorList>
            <person name="Alioto T."/>
            <person name="Alioto T."/>
            <person name="Gomez Garrido J."/>
        </authorList>
    </citation>
    <scope>NUCLEOTIDE SEQUENCE</scope>
</reference>
<dbReference type="AlphaFoldDB" id="A0AAI8YUA3"/>
<evidence type="ECO:0000313" key="3">
    <source>
        <dbReference type="EMBL" id="CAK3879544.1"/>
    </source>
</evidence>
<protein>
    <submittedName>
        <fullName evidence="3">Uncharacterized protein</fullName>
    </submittedName>
</protein>
<dbReference type="Proteomes" id="UP001296104">
    <property type="component" value="Unassembled WGS sequence"/>
</dbReference>
<gene>
    <name evidence="3" type="ORF">LECACI_7A002117</name>
</gene>
<keyword evidence="4" id="KW-1185">Reference proteome</keyword>
<keyword evidence="1" id="KW-0175">Coiled coil</keyword>
<proteinExistence type="predicted"/>
<evidence type="ECO:0000256" key="2">
    <source>
        <dbReference type="SAM" id="MobiDB-lite"/>
    </source>
</evidence>
<evidence type="ECO:0000256" key="1">
    <source>
        <dbReference type="SAM" id="Coils"/>
    </source>
</evidence>
<sequence>MAGQRVRKDEDKIPTLRNRSCDKGYNPQLAFNPELTMSSKSATSSISTSTTSPDKTDFLDTLYVLQKRASTLASEAESRATFLAAEFSRRESLRENQDWKIQRLKLKLLEYHAPEDEGFSEEEFKLAVELYMELCNECNEVEVALMEAEREARQRRGDVKRAEERLVRAVWRRSRLGSTSC</sequence>
<feature type="compositionally biased region" description="Low complexity" evidence="2">
    <location>
        <begin position="36"/>
        <end position="52"/>
    </location>
</feature>
<feature type="region of interest" description="Disordered" evidence="2">
    <location>
        <begin position="1"/>
        <end position="52"/>
    </location>
</feature>
<comment type="caution">
    <text evidence="3">The sequence shown here is derived from an EMBL/GenBank/DDBJ whole genome shotgun (WGS) entry which is preliminary data.</text>
</comment>
<feature type="coiled-coil region" evidence="1">
    <location>
        <begin position="131"/>
        <end position="165"/>
    </location>
</feature>
<dbReference type="EMBL" id="CAVMBE010000009">
    <property type="protein sequence ID" value="CAK3879544.1"/>
    <property type="molecule type" value="Genomic_DNA"/>
</dbReference>
<accession>A0AAI8YUA3</accession>
<evidence type="ECO:0000313" key="4">
    <source>
        <dbReference type="Proteomes" id="UP001296104"/>
    </source>
</evidence>
<feature type="compositionally biased region" description="Basic and acidic residues" evidence="2">
    <location>
        <begin position="1"/>
        <end position="22"/>
    </location>
</feature>
<organism evidence="3 4">
    <name type="scientific">Lecanosticta acicola</name>
    <dbReference type="NCBI Taxonomy" id="111012"/>
    <lineage>
        <taxon>Eukaryota</taxon>
        <taxon>Fungi</taxon>
        <taxon>Dikarya</taxon>
        <taxon>Ascomycota</taxon>
        <taxon>Pezizomycotina</taxon>
        <taxon>Dothideomycetes</taxon>
        <taxon>Dothideomycetidae</taxon>
        <taxon>Mycosphaerellales</taxon>
        <taxon>Mycosphaerellaceae</taxon>
        <taxon>Lecanosticta</taxon>
    </lineage>
</organism>